<protein>
    <submittedName>
        <fullName evidence="2">Uncharacterized protein</fullName>
    </submittedName>
</protein>
<evidence type="ECO:0000313" key="2">
    <source>
        <dbReference type="EMBL" id="RRT34870.1"/>
    </source>
</evidence>
<comment type="caution">
    <text evidence="2">The sequence shown here is derived from an EMBL/GenBank/DDBJ whole genome shotgun (WGS) entry which is preliminary data.</text>
</comment>
<dbReference type="EMBL" id="AMZH03025907">
    <property type="protein sequence ID" value="RRT34870.1"/>
    <property type="molecule type" value="Genomic_DNA"/>
</dbReference>
<evidence type="ECO:0000313" key="3">
    <source>
        <dbReference type="Proteomes" id="UP000287651"/>
    </source>
</evidence>
<dbReference type="PANTHER" id="PTHR48475">
    <property type="entry name" value="RIBONUCLEASE H"/>
    <property type="match status" value="1"/>
</dbReference>
<accession>A0A426X5Z9</accession>
<name>A0A426X5Z9_ENSVE</name>
<evidence type="ECO:0000256" key="1">
    <source>
        <dbReference type="SAM" id="MobiDB-lite"/>
    </source>
</evidence>
<reference evidence="2 3" key="1">
    <citation type="journal article" date="2014" name="Agronomy (Basel)">
        <title>A Draft Genome Sequence for Ensete ventricosum, the Drought-Tolerant Tree Against Hunger.</title>
        <authorList>
            <person name="Harrison J."/>
            <person name="Moore K.A."/>
            <person name="Paszkiewicz K."/>
            <person name="Jones T."/>
            <person name="Grant M."/>
            <person name="Ambacheew D."/>
            <person name="Muzemil S."/>
            <person name="Studholme D.J."/>
        </authorList>
    </citation>
    <scope>NUCLEOTIDE SEQUENCE [LARGE SCALE GENOMIC DNA]</scope>
</reference>
<feature type="region of interest" description="Disordered" evidence="1">
    <location>
        <begin position="72"/>
        <end position="92"/>
    </location>
</feature>
<organism evidence="2 3">
    <name type="scientific">Ensete ventricosum</name>
    <name type="common">Abyssinian banana</name>
    <name type="synonym">Musa ensete</name>
    <dbReference type="NCBI Taxonomy" id="4639"/>
    <lineage>
        <taxon>Eukaryota</taxon>
        <taxon>Viridiplantae</taxon>
        <taxon>Streptophyta</taxon>
        <taxon>Embryophyta</taxon>
        <taxon>Tracheophyta</taxon>
        <taxon>Spermatophyta</taxon>
        <taxon>Magnoliopsida</taxon>
        <taxon>Liliopsida</taxon>
        <taxon>Zingiberales</taxon>
        <taxon>Musaceae</taxon>
        <taxon>Ensete</taxon>
    </lineage>
</organism>
<dbReference type="Proteomes" id="UP000287651">
    <property type="component" value="Unassembled WGS sequence"/>
</dbReference>
<proteinExistence type="predicted"/>
<dbReference type="PANTHER" id="PTHR48475:SF2">
    <property type="entry name" value="RIBONUCLEASE H"/>
    <property type="match status" value="1"/>
</dbReference>
<dbReference type="AlphaFoldDB" id="A0A426X5Z9"/>
<sequence>ETVLPPEVVFPTLRVHTHSEEASHQPLRENLDILEEKRADVHLRALVYRRAVTKLYNHRVRPRHVKMGDLVLRKTKVSDPAQSRGKSTRVMDSVYRRAASGPPFDFIASSSSCSCLIR</sequence>
<gene>
    <name evidence="2" type="ORF">B296_00036597</name>
</gene>
<feature type="non-terminal residue" evidence="2">
    <location>
        <position position="1"/>
    </location>
</feature>